<sequence>MAATVTVKDPACFSKLADQILHLPQLLAGNSDIASCPAVHNQSTKLLKNSGP</sequence>
<dbReference type="Proteomes" id="UP001196413">
    <property type="component" value="Unassembled WGS sequence"/>
</dbReference>
<comment type="caution">
    <text evidence="1">The sequence shown here is derived from an EMBL/GenBank/DDBJ whole genome shotgun (WGS) entry which is preliminary data.</text>
</comment>
<dbReference type="AlphaFoldDB" id="A0AAD5M770"/>
<protein>
    <submittedName>
        <fullName evidence="1">Uncharacterized protein</fullName>
    </submittedName>
</protein>
<name>A0AAD5M770_PARTN</name>
<evidence type="ECO:0000313" key="2">
    <source>
        <dbReference type="Proteomes" id="UP001196413"/>
    </source>
</evidence>
<reference evidence="1" key="1">
    <citation type="submission" date="2021-06" db="EMBL/GenBank/DDBJ databases">
        <title>Parelaphostrongylus tenuis whole genome reference sequence.</title>
        <authorList>
            <person name="Garwood T.J."/>
            <person name="Larsen P.A."/>
            <person name="Fountain-Jones N.M."/>
            <person name="Garbe J.R."/>
            <person name="Macchietto M.G."/>
            <person name="Kania S.A."/>
            <person name="Gerhold R.W."/>
            <person name="Richards J.E."/>
            <person name="Wolf T.M."/>
        </authorList>
    </citation>
    <scope>NUCLEOTIDE SEQUENCE</scope>
    <source>
        <strain evidence="1">MNPRO001-30</strain>
        <tissue evidence="1">Meninges</tissue>
    </source>
</reference>
<proteinExistence type="predicted"/>
<evidence type="ECO:0000313" key="1">
    <source>
        <dbReference type="EMBL" id="KAJ1353370.1"/>
    </source>
</evidence>
<organism evidence="1 2">
    <name type="scientific">Parelaphostrongylus tenuis</name>
    <name type="common">Meningeal worm</name>
    <dbReference type="NCBI Taxonomy" id="148309"/>
    <lineage>
        <taxon>Eukaryota</taxon>
        <taxon>Metazoa</taxon>
        <taxon>Ecdysozoa</taxon>
        <taxon>Nematoda</taxon>
        <taxon>Chromadorea</taxon>
        <taxon>Rhabditida</taxon>
        <taxon>Rhabditina</taxon>
        <taxon>Rhabditomorpha</taxon>
        <taxon>Strongyloidea</taxon>
        <taxon>Metastrongylidae</taxon>
        <taxon>Parelaphostrongylus</taxon>
    </lineage>
</organism>
<accession>A0AAD5M770</accession>
<dbReference type="EMBL" id="JAHQIW010001695">
    <property type="protein sequence ID" value="KAJ1353370.1"/>
    <property type="molecule type" value="Genomic_DNA"/>
</dbReference>
<keyword evidence="2" id="KW-1185">Reference proteome</keyword>
<gene>
    <name evidence="1" type="ORF">KIN20_009977</name>
</gene>